<evidence type="ECO:0000256" key="9">
    <source>
        <dbReference type="PIRNR" id="PIRNR000239"/>
    </source>
</evidence>
<organism evidence="12 13">
    <name type="scientific">Anaeramoeba flamelloides</name>
    <dbReference type="NCBI Taxonomy" id="1746091"/>
    <lineage>
        <taxon>Eukaryota</taxon>
        <taxon>Metamonada</taxon>
        <taxon>Anaeramoebidae</taxon>
        <taxon>Anaeramoeba</taxon>
    </lineage>
</organism>
<dbReference type="Proteomes" id="UP001146793">
    <property type="component" value="Unassembled WGS sequence"/>
</dbReference>
<evidence type="ECO:0000256" key="4">
    <source>
        <dbReference type="ARBA" id="ARBA00022862"/>
    </source>
</evidence>
<dbReference type="InterPro" id="IPR036249">
    <property type="entry name" value="Thioredoxin-like_sf"/>
</dbReference>
<dbReference type="GO" id="GO:0008379">
    <property type="term" value="F:thioredoxin peroxidase activity"/>
    <property type="evidence" value="ECO:0007669"/>
    <property type="project" value="TreeGrafter"/>
</dbReference>
<keyword evidence="3 9" id="KW-0575">Peroxidase</keyword>
<dbReference type="Pfam" id="PF10417">
    <property type="entry name" value="1-cysPrx_C"/>
    <property type="match status" value="1"/>
</dbReference>
<dbReference type="FunFam" id="3.40.30.10:FF:000003">
    <property type="entry name" value="Peroxiredoxin 1"/>
    <property type="match status" value="1"/>
</dbReference>
<evidence type="ECO:0000313" key="12">
    <source>
        <dbReference type="EMBL" id="KAJ3447201.1"/>
    </source>
</evidence>
<dbReference type="AlphaFoldDB" id="A0AAV8A1D0"/>
<accession>A0AAV8A1D0</accession>
<feature type="domain" description="Thioredoxin" evidence="11">
    <location>
        <begin position="18"/>
        <end position="177"/>
    </location>
</feature>
<dbReference type="Gene3D" id="3.40.30.10">
    <property type="entry name" value="Glutaredoxin"/>
    <property type="match status" value="1"/>
</dbReference>
<dbReference type="PIRSF" id="PIRSF000239">
    <property type="entry name" value="AHPC"/>
    <property type="match status" value="1"/>
</dbReference>
<comment type="catalytic activity">
    <reaction evidence="8">
        <text>a hydroperoxide + [thioredoxin]-dithiol = an alcohol + [thioredoxin]-disulfide + H2O</text>
        <dbReference type="Rhea" id="RHEA:62620"/>
        <dbReference type="Rhea" id="RHEA-COMP:10698"/>
        <dbReference type="Rhea" id="RHEA-COMP:10700"/>
        <dbReference type="ChEBI" id="CHEBI:15377"/>
        <dbReference type="ChEBI" id="CHEBI:29950"/>
        <dbReference type="ChEBI" id="CHEBI:30879"/>
        <dbReference type="ChEBI" id="CHEBI:35924"/>
        <dbReference type="ChEBI" id="CHEBI:50058"/>
        <dbReference type="EC" id="1.11.1.24"/>
    </reaction>
</comment>
<dbReference type="InterPro" id="IPR000866">
    <property type="entry name" value="AhpC/TSA"/>
</dbReference>
<keyword evidence="4 9" id="KW-0049">Antioxidant</keyword>
<evidence type="ECO:0000256" key="5">
    <source>
        <dbReference type="ARBA" id="ARBA00023002"/>
    </source>
</evidence>
<keyword evidence="7 9" id="KW-0676">Redox-active center</keyword>
<keyword evidence="6" id="KW-1015">Disulfide bond</keyword>
<dbReference type="GO" id="GO:0033554">
    <property type="term" value="P:cellular response to stress"/>
    <property type="evidence" value="ECO:0007669"/>
    <property type="project" value="TreeGrafter"/>
</dbReference>
<comment type="similarity">
    <text evidence="1">Belongs to the peroxiredoxin family. AhpC/Prx1 subfamily.</text>
</comment>
<evidence type="ECO:0000256" key="1">
    <source>
        <dbReference type="ARBA" id="ARBA00009796"/>
    </source>
</evidence>
<evidence type="ECO:0000259" key="11">
    <source>
        <dbReference type="PROSITE" id="PS51352"/>
    </source>
</evidence>
<dbReference type="PANTHER" id="PTHR10681">
    <property type="entry name" value="THIOREDOXIN PEROXIDASE"/>
    <property type="match status" value="1"/>
</dbReference>
<evidence type="ECO:0000256" key="3">
    <source>
        <dbReference type="ARBA" id="ARBA00022559"/>
    </source>
</evidence>
<proteinExistence type="inferred from homology"/>
<dbReference type="EMBL" id="JANTQA010000016">
    <property type="protein sequence ID" value="KAJ3447201.1"/>
    <property type="molecule type" value="Genomic_DNA"/>
</dbReference>
<dbReference type="SUPFAM" id="SSF52833">
    <property type="entry name" value="Thioredoxin-like"/>
    <property type="match status" value="1"/>
</dbReference>
<dbReference type="InterPro" id="IPR013766">
    <property type="entry name" value="Thioredoxin_domain"/>
</dbReference>
<dbReference type="PANTHER" id="PTHR10681:SF171">
    <property type="entry name" value="PEROXIREDOXIN 4"/>
    <property type="match status" value="1"/>
</dbReference>
<feature type="active site" description="Cysteine sulfenic acid (-SOH) intermediate; for peroxidase activity" evidence="10">
    <location>
        <position position="64"/>
    </location>
</feature>
<evidence type="ECO:0000256" key="7">
    <source>
        <dbReference type="ARBA" id="ARBA00023284"/>
    </source>
</evidence>
<protein>
    <recommendedName>
        <fullName evidence="2">thioredoxin-dependent peroxiredoxin</fullName>
        <ecNumber evidence="2">1.11.1.24</ecNumber>
    </recommendedName>
</protein>
<dbReference type="PROSITE" id="PS51352">
    <property type="entry name" value="THIOREDOXIN_2"/>
    <property type="match status" value="1"/>
</dbReference>
<comment type="function">
    <text evidence="9">Thiol-specific peroxidase that catalyzes the reduction of hydrogen peroxide and organic hydroperoxides to water and alcohols, respectively.</text>
</comment>
<reference evidence="12" key="1">
    <citation type="submission" date="2022-08" db="EMBL/GenBank/DDBJ databases">
        <title>Novel sulphate-reducing endosymbionts in the free-living metamonad Anaeramoeba.</title>
        <authorList>
            <person name="Jerlstrom-Hultqvist J."/>
            <person name="Cepicka I."/>
            <person name="Gallot-Lavallee L."/>
            <person name="Salas-Leiva D."/>
            <person name="Curtis B.A."/>
            <person name="Zahonova K."/>
            <person name="Pipaliya S."/>
            <person name="Dacks J."/>
            <person name="Roger A.J."/>
        </authorList>
    </citation>
    <scope>NUCLEOTIDE SEQUENCE</scope>
    <source>
        <strain evidence="12">Busselton2</strain>
    </source>
</reference>
<dbReference type="GO" id="GO:0005829">
    <property type="term" value="C:cytosol"/>
    <property type="evidence" value="ECO:0007669"/>
    <property type="project" value="TreeGrafter"/>
</dbReference>
<evidence type="ECO:0000256" key="2">
    <source>
        <dbReference type="ARBA" id="ARBA00013017"/>
    </source>
</evidence>
<dbReference type="CDD" id="cd03015">
    <property type="entry name" value="PRX_Typ2cys"/>
    <property type="match status" value="1"/>
</dbReference>
<dbReference type="GO" id="GO:0006979">
    <property type="term" value="P:response to oxidative stress"/>
    <property type="evidence" value="ECO:0007669"/>
    <property type="project" value="TreeGrafter"/>
</dbReference>
<evidence type="ECO:0000256" key="10">
    <source>
        <dbReference type="PIRSR" id="PIRSR000239-1"/>
    </source>
</evidence>
<evidence type="ECO:0000256" key="6">
    <source>
        <dbReference type="ARBA" id="ARBA00023157"/>
    </source>
</evidence>
<dbReference type="InterPro" id="IPR019479">
    <property type="entry name" value="Peroxiredoxin_C"/>
</dbReference>
<dbReference type="InterPro" id="IPR024706">
    <property type="entry name" value="Peroxiredoxin_AhpC-typ"/>
</dbReference>
<name>A0AAV8A1D0_9EUKA</name>
<keyword evidence="5 9" id="KW-0560">Oxidoreductase</keyword>
<dbReference type="InterPro" id="IPR050217">
    <property type="entry name" value="Peroxiredoxin"/>
</dbReference>
<dbReference type="Pfam" id="PF00578">
    <property type="entry name" value="AhpC-TSA"/>
    <property type="match status" value="1"/>
</dbReference>
<gene>
    <name evidence="12" type="ORF">M0812_07426</name>
</gene>
<dbReference type="GO" id="GO:0042744">
    <property type="term" value="P:hydrogen peroxide catabolic process"/>
    <property type="evidence" value="ECO:0007669"/>
    <property type="project" value="TreeGrafter"/>
</dbReference>
<dbReference type="GO" id="GO:0045454">
    <property type="term" value="P:cell redox homeostasis"/>
    <property type="evidence" value="ECO:0007669"/>
    <property type="project" value="TreeGrafter"/>
</dbReference>
<comment type="caution">
    <text evidence="12">The sequence shown here is derived from an EMBL/GenBank/DDBJ whole genome shotgun (WGS) entry which is preliminary data.</text>
</comment>
<dbReference type="EC" id="1.11.1.24" evidence="2"/>
<evidence type="ECO:0000313" key="13">
    <source>
        <dbReference type="Proteomes" id="UP001146793"/>
    </source>
</evidence>
<sequence length="210" mass="23849">MSKNCQEESCENVFFSRAFVGKKAPTFTAEAVVDLDFKEVTLESIHDGKWLVLFFYPLDFTFTCPTEIRAFSERSEEFKKLGCNVAAVSTDSKFSHFAWVNTDPKKGGLGPMNIPIIADKTMKISKDYGVLVKEEGIALRGLFIIDPKLILRQIIVNDLPIGRSTTEVLRLLKALQYYEKNGEVCPVDWNEGDEGIDTKNSEKYFKKHFN</sequence>
<evidence type="ECO:0000256" key="8">
    <source>
        <dbReference type="ARBA" id="ARBA00049091"/>
    </source>
</evidence>